<dbReference type="Pfam" id="PF00905">
    <property type="entry name" value="Transpeptidase"/>
    <property type="match status" value="1"/>
</dbReference>
<dbReference type="PANTHER" id="PTHR30627">
    <property type="entry name" value="PEPTIDOGLYCAN D,D-TRANSPEPTIDASE"/>
    <property type="match status" value="1"/>
</dbReference>
<dbReference type="RefSeq" id="WP_345268363.1">
    <property type="nucleotide sequence ID" value="NZ_BAABIM010000004.1"/>
</dbReference>
<sequence length="613" mass="65457">MRAHPPRQPRTGLRPRRDARRPARPARPRRGSLRGSPALRLKVGFLLIAMVLSVFMARLVQLQGLDPQDYAQMAAAEGQVTVVLPADRGEILDRNGEPLADAVDGLMVVANPQLTAPTAPALAKFLSIRLGADYFRTLDRLRRDDTMFQYIARQVPAATATAVVDAAEARGFDGLETRADPARSYPAGDVAANLVGFLGTPTKSGAAKPLAGFEDTFDRYLGGRDGEATYQAASGTRIPLGDSTITEAVDGNDLVTTIDRDLQWYAQRVLAQTVRQYGAESAFAVVMDSRTGEVLALPDVPTYDAAHPLESPEELFQSAAMTEVYEPGSVQKVLTLGALVDAGRVTPRTRITVPPVLMRQDSPIGDWFDHGTIRLTLAGVLAKSSNIGTVKATDLFREGEMRAYLQRFGLGERTDVGVLGEAAGILPSGSMWTSQTEDRVAFGQSVSVNALQMAAAVNTIANGGVRVDPSLVEGRATTDDGQEVGTETATRREVLSPQAARQTALMMERVLDPEDGVAPGAAVPGYRVAGKTGTAQRVSTECQCYDGSTTVSFAGFAPADEPRFTVYVVVQNPRDGGGGSVAGPAFAKLMGFALRRYQVPPTGTEPSRLPVEW</sequence>
<dbReference type="Gene3D" id="3.90.1310.10">
    <property type="entry name" value="Penicillin-binding protein 2a (Domain 2)"/>
    <property type="match status" value="1"/>
</dbReference>
<evidence type="ECO:0000256" key="1">
    <source>
        <dbReference type="ARBA" id="ARBA00004370"/>
    </source>
</evidence>
<accession>A0ABP8WRA2</accession>
<comment type="subcellular location">
    <subcellularLocation>
        <location evidence="1">Membrane</location>
    </subcellularLocation>
</comment>
<dbReference type="SUPFAM" id="SSF56601">
    <property type="entry name" value="beta-lactamase/transpeptidase-like"/>
    <property type="match status" value="1"/>
</dbReference>
<dbReference type="SUPFAM" id="SSF56519">
    <property type="entry name" value="Penicillin binding protein dimerisation domain"/>
    <property type="match status" value="1"/>
</dbReference>
<proteinExistence type="inferred from homology"/>
<reference evidence="8" key="1">
    <citation type="journal article" date="2019" name="Int. J. Syst. Evol. Microbiol.">
        <title>The Global Catalogue of Microorganisms (GCM) 10K type strain sequencing project: providing services to taxonomists for standard genome sequencing and annotation.</title>
        <authorList>
            <consortium name="The Broad Institute Genomics Platform"/>
            <consortium name="The Broad Institute Genome Sequencing Center for Infectious Disease"/>
            <person name="Wu L."/>
            <person name="Ma J."/>
        </authorList>
    </citation>
    <scope>NUCLEOTIDE SEQUENCE [LARGE SCALE GENOMIC DNA]</scope>
    <source>
        <strain evidence="8">JCM 18127</strain>
    </source>
</reference>
<feature type="compositionally biased region" description="Basic residues" evidence="4">
    <location>
        <begin position="1"/>
        <end position="32"/>
    </location>
</feature>
<feature type="region of interest" description="Disordered" evidence="4">
    <location>
        <begin position="1"/>
        <end position="33"/>
    </location>
</feature>
<dbReference type="Proteomes" id="UP001500621">
    <property type="component" value="Unassembled WGS sequence"/>
</dbReference>
<keyword evidence="3" id="KW-0472">Membrane</keyword>
<evidence type="ECO:0000256" key="4">
    <source>
        <dbReference type="SAM" id="MobiDB-lite"/>
    </source>
</evidence>
<dbReference type="InterPro" id="IPR001460">
    <property type="entry name" value="PCN-bd_Tpept"/>
</dbReference>
<keyword evidence="8" id="KW-1185">Reference proteome</keyword>
<dbReference type="PANTHER" id="PTHR30627:SF1">
    <property type="entry name" value="PEPTIDOGLYCAN D,D-TRANSPEPTIDASE FTSI"/>
    <property type="match status" value="1"/>
</dbReference>
<dbReference type="EMBL" id="BAABIM010000004">
    <property type="protein sequence ID" value="GAA4694188.1"/>
    <property type="molecule type" value="Genomic_DNA"/>
</dbReference>
<dbReference type="InterPro" id="IPR036138">
    <property type="entry name" value="PBP_dimer_sf"/>
</dbReference>
<evidence type="ECO:0000313" key="8">
    <source>
        <dbReference type="Proteomes" id="UP001500621"/>
    </source>
</evidence>
<name>A0ABP8WRA2_9ACTN</name>
<comment type="caution">
    <text evidence="7">The sequence shown here is derived from an EMBL/GenBank/DDBJ whole genome shotgun (WGS) entry which is preliminary data.</text>
</comment>
<dbReference type="Pfam" id="PF03717">
    <property type="entry name" value="PBP_dimer"/>
    <property type="match status" value="1"/>
</dbReference>
<gene>
    <name evidence="7" type="ORF">GCM10023226_35400</name>
</gene>
<evidence type="ECO:0000259" key="6">
    <source>
        <dbReference type="Pfam" id="PF03717"/>
    </source>
</evidence>
<feature type="domain" description="Penicillin-binding protein transpeptidase" evidence="5">
    <location>
        <begin position="283"/>
        <end position="590"/>
    </location>
</feature>
<dbReference type="Gene3D" id="3.30.450.330">
    <property type="match status" value="1"/>
</dbReference>
<dbReference type="InterPro" id="IPR050515">
    <property type="entry name" value="Beta-lactam/transpept"/>
</dbReference>
<dbReference type="InterPro" id="IPR012338">
    <property type="entry name" value="Beta-lactam/transpept-like"/>
</dbReference>
<dbReference type="Gene3D" id="3.40.710.10">
    <property type="entry name" value="DD-peptidase/beta-lactamase superfamily"/>
    <property type="match status" value="1"/>
</dbReference>
<organism evidence="7 8">
    <name type="scientific">Nocardioides nanhaiensis</name>
    <dbReference type="NCBI Taxonomy" id="1476871"/>
    <lineage>
        <taxon>Bacteria</taxon>
        <taxon>Bacillati</taxon>
        <taxon>Actinomycetota</taxon>
        <taxon>Actinomycetes</taxon>
        <taxon>Propionibacteriales</taxon>
        <taxon>Nocardioidaceae</taxon>
        <taxon>Nocardioides</taxon>
    </lineage>
</organism>
<dbReference type="InterPro" id="IPR005311">
    <property type="entry name" value="PBP_dimer"/>
</dbReference>
<feature type="domain" description="Penicillin-binding protein dimerisation" evidence="6">
    <location>
        <begin position="84"/>
        <end position="234"/>
    </location>
</feature>
<evidence type="ECO:0000256" key="2">
    <source>
        <dbReference type="ARBA" id="ARBA00007171"/>
    </source>
</evidence>
<evidence type="ECO:0000256" key="3">
    <source>
        <dbReference type="ARBA" id="ARBA00023136"/>
    </source>
</evidence>
<comment type="similarity">
    <text evidence="2">Belongs to the transpeptidase family.</text>
</comment>
<protein>
    <submittedName>
        <fullName evidence="7">Penicillin-binding protein 2</fullName>
    </submittedName>
</protein>
<evidence type="ECO:0000259" key="5">
    <source>
        <dbReference type="Pfam" id="PF00905"/>
    </source>
</evidence>
<evidence type="ECO:0000313" key="7">
    <source>
        <dbReference type="EMBL" id="GAA4694188.1"/>
    </source>
</evidence>